<accession>A0A1I7RKC2</accession>
<dbReference type="GO" id="GO:0005524">
    <property type="term" value="F:ATP binding"/>
    <property type="evidence" value="ECO:0007669"/>
    <property type="project" value="UniProtKB-KW"/>
</dbReference>
<dbReference type="PROSITE" id="PS51192">
    <property type="entry name" value="HELICASE_ATP_BIND_1"/>
    <property type="match status" value="1"/>
</dbReference>
<dbReference type="SUPFAM" id="SSF52540">
    <property type="entry name" value="P-loop containing nucleoside triphosphate hydrolases"/>
    <property type="match status" value="1"/>
</dbReference>
<dbReference type="eggNOG" id="KOG0340">
    <property type="taxonomic scope" value="Eukaryota"/>
</dbReference>
<dbReference type="InterPro" id="IPR027417">
    <property type="entry name" value="P-loop_NTPase"/>
</dbReference>
<feature type="short sequence motif" description="Q motif" evidence="6">
    <location>
        <begin position="2"/>
        <end position="30"/>
    </location>
</feature>
<keyword evidence="3" id="KW-0378">Hydrolase</keyword>
<dbReference type="SMART" id="SM00487">
    <property type="entry name" value="DEXDc"/>
    <property type="match status" value="1"/>
</dbReference>
<dbReference type="EMBL" id="CAJFCV020000006">
    <property type="protein sequence ID" value="CAG9131385.1"/>
    <property type="molecule type" value="Genomic_DNA"/>
</dbReference>
<evidence type="ECO:0000256" key="1">
    <source>
        <dbReference type="ARBA" id="ARBA00012552"/>
    </source>
</evidence>
<evidence type="ECO:0000256" key="4">
    <source>
        <dbReference type="ARBA" id="ARBA00022806"/>
    </source>
</evidence>
<dbReference type="Proteomes" id="UP000659654">
    <property type="component" value="Unassembled WGS sequence"/>
</dbReference>
<dbReference type="PROSITE" id="PS51195">
    <property type="entry name" value="Q_MOTIF"/>
    <property type="match status" value="1"/>
</dbReference>
<dbReference type="EMBL" id="CAJFDI010000006">
    <property type="protein sequence ID" value="CAD5235163.1"/>
    <property type="molecule type" value="Genomic_DNA"/>
</dbReference>
<evidence type="ECO:0000313" key="15">
    <source>
        <dbReference type="WBParaSite" id="BXY_0115600.1"/>
    </source>
</evidence>
<feature type="region of interest" description="Disordered" evidence="7">
    <location>
        <begin position="438"/>
        <end position="467"/>
    </location>
</feature>
<evidence type="ECO:0000256" key="3">
    <source>
        <dbReference type="ARBA" id="ARBA00022801"/>
    </source>
</evidence>
<dbReference type="GO" id="GO:0016787">
    <property type="term" value="F:hydrolase activity"/>
    <property type="evidence" value="ECO:0007669"/>
    <property type="project" value="UniProtKB-KW"/>
</dbReference>
<dbReference type="GO" id="GO:0003724">
    <property type="term" value="F:RNA helicase activity"/>
    <property type="evidence" value="ECO:0007669"/>
    <property type="project" value="UniProtKB-EC"/>
</dbReference>
<keyword evidence="4" id="KW-0347">Helicase</keyword>
<dbReference type="CDD" id="cd18787">
    <property type="entry name" value="SF2_C_DEAD"/>
    <property type="match status" value="1"/>
</dbReference>
<dbReference type="AlphaFoldDB" id="A0A1I7RKC2"/>
<feature type="compositionally biased region" description="Basic residues" evidence="7">
    <location>
        <begin position="438"/>
        <end position="460"/>
    </location>
</feature>
<dbReference type="PANTHER" id="PTHR47959">
    <property type="entry name" value="ATP-DEPENDENT RNA HELICASE RHLE-RELATED"/>
    <property type="match status" value="1"/>
</dbReference>
<evidence type="ECO:0000256" key="7">
    <source>
        <dbReference type="SAM" id="MobiDB-lite"/>
    </source>
</evidence>
<reference evidence="15" key="1">
    <citation type="submission" date="2016-11" db="UniProtKB">
        <authorList>
            <consortium name="WormBaseParasite"/>
        </authorList>
    </citation>
    <scope>IDENTIFICATION</scope>
</reference>
<evidence type="ECO:0000259" key="10">
    <source>
        <dbReference type="PROSITE" id="PS51195"/>
    </source>
</evidence>
<organism evidence="13 15">
    <name type="scientific">Bursaphelenchus xylophilus</name>
    <name type="common">Pinewood nematode worm</name>
    <name type="synonym">Aphelenchoides xylophilus</name>
    <dbReference type="NCBI Taxonomy" id="6326"/>
    <lineage>
        <taxon>Eukaryota</taxon>
        <taxon>Metazoa</taxon>
        <taxon>Ecdysozoa</taxon>
        <taxon>Nematoda</taxon>
        <taxon>Chromadorea</taxon>
        <taxon>Rhabditida</taxon>
        <taxon>Tylenchina</taxon>
        <taxon>Tylenchomorpha</taxon>
        <taxon>Aphelenchoidea</taxon>
        <taxon>Aphelenchoididae</taxon>
        <taxon>Bursaphelenchus</taxon>
    </lineage>
</organism>
<dbReference type="SMR" id="A0A1I7RKC2"/>
<dbReference type="Pfam" id="PF00271">
    <property type="entry name" value="Helicase_C"/>
    <property type="match status" value="1"/>
</dbReference>
<evidence type="ECO:0000256" key="5">
    <source>
        <dbReference type="ARBA" id="ARBA00022840"/>
    </source>
</evidence>
<dbReference type="Gene3D" id="3.40.50.300">
    <property type="entry name" value="P-loop containing nucleotide triphosphate hydrolases"/>
    <property type="match status" value="2"/>
</dbReference>
<name>A0A1I7RKC2_BURXY</name>
<evidence type="ECO:0000313" key="14">
    <source>
        <dbReference type="Proteomes" id="UP000659654"/>
    </source>
</evidence>
<dbReference type="InterPro" id="IPR001650">
    <property type="entry name" value="Helicase_C-like"/>
</dbReference>
<feature type="domain" description="Helicase ATP-binding" evidence="8">
    <location>
        <begin position="33"/>
        <end position="207"/>
    </location>
</feature>
<dbReference type="CDD" id="cd17955">
    <property type="entry name" value="DEADc_DDX49"/>
    <property type="match status" value="1"/>
</dbReference>
<reference evidence="12" key="2">
    <citation type="submission" date="2020-08" db="EMBL/GenBank/DDBJ databases">
        <authorList>
            <person name="Kikuchi T."/>
        </authorList>
    </citation>
    <scope>NUCLEOTIDE SEQUENCE</scope>
    <source>
        <strain evidence="11">Ka4C1</strain>
    </source>
</reference>
<dbReference type="PANTHER" id="PTHR47959:SF24">
    <property type="entry name" value="ATP-DEPENDENT RNA HELICASE"/>
    <property type="match status" value="1"/>
</dbReference>
<feature type="domain" description="Helicase C-terminal" evidence="9">
    <location>
        <begin position="238"/>
        <end position="382"/>
    </location>
</feature>
<evidence type="ECO:0000259" key="8">
    <source>
        <dbReference type="PROSITE" id="PS51192"/>
    </source>
</evidence>
<evidence type="ECO:0000256" key="2">
    <source>
        <dbReference type="ARBA" id="ARBA00022741"/>
    </source>
</evidence>
<dbReference type="GO" id="GO:0003676">
    <property type="term" value="F:nucleic acid binding"/>
    <property type="evidence" value="ECO:0007669"/>
    <property type="project" value="InterPro"/>
</dbReference>
<protein>
    <recommendedName>
        <fullName evidence="1">RNA helicase</fullName>
        <ecNumber evidence="1">3.6.4.13</ecNumber>
    </recommendedName>
</protein>
<dbReference type="InterPro" id="IPR014014">
    <property type="entry name" value="RNA_helicase_DEAD_Q_motif"/>
</dbReference>
<evidence type="ECO:0000256" key="6">
    <source>
        <dbReference type="PROSITE-ProRule" id="PRU00552"/>
    </source>
</evidence>
<dbReference type="EC" id="3.6.4.13" evidence="1"/>
<dbReference type="OrthoDB" id="10261904at2759"/>
<gene>
    <name evidence="11" type="ORF">BXYJ_LOCUS15254</name>
</gene>
<dbReference type="InterPro" id="IPR050079">
    <property type="entry name" value="DEAD_box_RNA_helicase"/>
</dbReference>
<dbReference type="Pfam" id="PF00270">
    <property type="entry name" value="DEAD"/>
    <property type="match status" value="1"/>
</dbReference>
<evidence type="ECO:0000313" key="13">
    <source>
        <dbReference type="Proteomes" id="UP000095284"/>
    </source>
</evidence>
<keyword evidence="5" id="KW-0067">ATP-binding</keyword>
<evidence type="ECO:0000259" key="9">
    <source>
        <dbReference type="PROSITE" id="PS51194"/>
    </source>
</evidence>
<dbReference type="InterPro" id="IPR014001">
    <property type="entry name" value="Helicase_ATP-bd"/>
</dbReference>
<keyword evidence="2" id="KW-0547">Nucleotide-binding</keyword>
<dbReference type="Proteomes" id="UP000582659">
    <property type="component" value="Unassembled WGS sequence"/>
</dbReference>
<keyword evidence="14" id="KW-1185">Reference proteome</keyword>
<dbReference type="SMART" id="SM00490">
    <property type="entry name" value="HELICc"/>
    <property type="match status" value="1"/>
</dbReference>
<feature type="domain" description="DEAD-box RNA helicase Q" evidence="10">
    <location>
        <begin position="2"/>
        <end position="30"/>
    </location>
</feature>
<dbReference type="WBParaSite" id="BXY_0115600.1">
    <property type="protein sequence ID" value="BXY_0115600.1"/>
    <property type="gene ID" value="BXY_0115600"/>
</dbReference>
<dbReference type="GO" id="GO:0005829">
    <property type="term" value="C:cytosol"/>
    <property type="evidence" value="ECO:0007669"/>
    <property type="project" value="TreeGrafter"/>
</dbReference>
<dbReference type="PROSITE" id="PS51194">
    <property type="entry name" value="HELICASE_CTER"/>
    <property type="match status" value="1"/>
</dbReference>
<sequence length="467" mass="52397">MSTFQEIGVASWLRDQFKILNVHRPTPVQASCIPEILKGRDVLGCAKTGTGKTIAFAAPILQDLAVDPYGIFALVIAPTRELVFQIADQFAVLGKPINLKTSIITGGRMQIDQAQHLTRRPHIVIASPGRLADHLRSEPDGIGRLFQKIKYLVLDEADQLLDGQYAVDLKQIMDHLPKKRQTLLFSATITSAIKKLKEVSCNKPFFFNEMNETVTADRLQQLYVLTPLGTKDAFVVHVIKTLFVATPNTSIIVFVKTCKQCQTMGMLLKGLGFEAVSLHSGLMQEQRLFALSKFRSAQAKVLVCTDVASRGLDIPQVDVVINYNVPEVPKTYVHRVGRAARADRFGSAITFVTQYDLAELAAIEEHIKVKLAQLPVKEKSVAEDVVNVMVLKREIEIRVDKRWKEVDEKKMTYRKKKLMEQGISDEVIKEILEKKKDKRSKITQKKPKNKKKKVIKKKSKAATAAET</sequence>
<dbReference type="Proteomes" id="UP000095284">
    <property type="component" value="Unplaced"/>
</dbReference>
<evidence type="ECO:0000313" key="12">
    <source>
        <dbReference type="EMBL" id="CAG9131385.1"/>
    </source>
</evidence>
<dbReference type="InterPro" id="IPR011545">
    <property type="entry name" value="DEAD/DEAH_box_helicase_dom"/>
</dbReference>
<evidence type="ECO:0000313" key="11">
    <source>
        <dbReference type="EMBL" id="CAD5235163.1"/>
    </source>
</evidence>
<proteinExistence type="predicted"/>